<name>A0A2S7N3X5_9BACI</name>
<protein>
    <submittedName>
        <fullName evidence="3">Prolyl-tRNA editing protein</fullName>
    </submittedName>
</protein>
<dbReference type="InterPro" id="IPR007214">
    <property type="entry name" value="YbaK/aa-tRNA-synth-assoc-dom"/>
</dbReference>
<dbReference type="OrthoDB" id="9798587at2"/>
<sequence>MEQYLKVYDALHKVNIPYEIVEHPPALTTEEADNYIVGKEGVRTKTLFLTNKKKTAYYLVIMDDAKRLDMEYLAEILNEKRISFGSPERLMKKMGLPPGVVSIFGLLNNDEQDIKVYLDKEMLSERLMSFHANDNTKTIFISTEDMYKFITSIGYEYNIVEL</sequence>
<dbReference type="InterPro" id="IPR040285">
    <property type="entry name" value="ProX/PRXD1"/>
</dbReference>
<dbReference type="Gene3D" id="3.90.960.10">
    <property type="entry name" value="YbaK/aminoacyl-tRNA synthetase-associated domain"/>
    <property type="match status" value="1"/>
</dbReference>
<dbReference type="PANTHER" id="PTHR31423">
    <property type="entry name" value="YBAK DOMAIN-CONTAINING PROTEIN"/>
    <property type="match status" value="1"/>
</dbReference>
<dbReference type="RefSeq" id="WP_104847823.1">
    <property type="nucleotide sequence ID" value="NZ_PKOZ01000001.1"/>
</dbReference>
<dbReference type="EMBL" id="PKOZ01000001">
    <property type="protein sequence ID" value="PQD96726.1"/>
    <property type="molecule type" value="Genomic_DNA"/>
</dbReference>
<evidence type="ECO:0000259" key="2">
    <source>
        <dbReference type="Pfam" id="PF04073"/>
    </source>
</evidence>
<comment type="caution">
    <text evidence="3">The sequence shown here is derived from an EMBL/GenBank/DDBJ whole genome shotgun (WGS) entry which is preliminary data.</text>
</comment>
<dbReference type="AlphaFoldDB" id="A0A2S7N3X5"/>
<dbReference type="CDD" id="cd04335">
    <property type="entry name" value="PrdX_deacylase"/>
    <property type="match status" value="1"/>
</dbReference>
<reference evidence="3 4" key="1">
    <citation type="submission" date="2017-12" db="EMBL/GenBank/DDBJ databases">
        <title>Taxonomic description and draft genome of Pradoshia cofamensis Gen. nov., sp. nov., a thermotolerant bacillale isolated from anterior gut of earthworm Eisenia fetida.</title>
        <authorList>
            <person name="Saha T."/>
            <person name="Chakraborty R."/>
        </authorList>
    </citation>
    <scope>NUCLEOTIDE SEQUENCE [LARGE SCALE GENOMIC DNA]</scope>
    <source>
        <strain evidence="3 4">EAG3</strain>
    </source>
</reference>
<dbReference type="SUPFAM" id="SSF55826">
    <property type="entry name" value="YbaK/ProRS associated domain"/>
    <property type="match status" value="1"/>
</dbReference>
<comment type="similarity">
    <text evidence="1">Belongs to the PRORSD1 family.</text>
</comment>
<dbReference type="GO" id="GO:0002161">
    <property type="term" value="F:aminoacyl-tRNA deacylase activity"/>
    <property type="evidence" value="ECO:0007669"/>
    <property type="project" value="InterPro"/>
</dbReference>
<dbReference type="Proteomes" id="UP000239663">
    <property type="component" value="Unassembled WGS sequence"/>
</dbReference>
<dbReference type="FunFam" id="3.90.960.10:FF:000005">
    <property type="entry name" value="Putative prolyl-tRNA synthetase"/>
    <property type="match status" value="1"/>
</dbReference>
<feature type="domain" description="YbaK/aminoacyl-tRNA synthetase-associated" evidence="2">
    <location>
        <begin position="23"/>
        <end position="149"/>
    </location>
</feature>
<proteinExistence type="inferred from homology"/>
<gene>
    <name evidence="3" type="ORF">CYL18_02210</name>
</gene>
<accession>A0A2S7N3X5</accession>
<dbReference type="Pfam" id="PF04073">
    <property type="entry name" value="tRNA_edit"/>
    <property type="match status" value="1"/>
</dbReference>
<organism evidence="3 4">
    <name type="scientific">Pradoshia eiseniae</name>
    <dbReference type="NCBI Taxonomy" id="2064768"/>
    <lineage>
        <taxon>Bacteria</taxon>
        <taxon>Bacillati</taxon>
        <taxon>Bacillota</taxon>
        <taxon>Bacilli</taxon>
        <taxon>Bacillales</taxon>
        <taxon>Bacillaceae</taxon>
        <taxon>Pradoshia</taxon>
    </lineage>
</organism>
<evidence type="ECO:0000313" key="4">
    <source>
        <dbReference type="Proteomes" id="UP000239663"/>
    </source>
</evidence>
<dbReference type="InterPro" id="IPR036754">
    <property type="entry name" value="YbaK/aa-tRNA-synt-asso_dom_sf"/>
</dbReference>
<keyword evidence="4" id="KW-1185">Reference proteome</keyword>
<dbReference type="PANTHER" id="PTHR31423:SF3">
    <property type="entry name" value="PROLYL-TRNA SYNTHETASE ASSOCIATED DOMAIN-CONTAINING PROTEIN 1-RELATED"/>
    <property type="match status" value="1"/>
</dbReference>
<evidence type="ECO:0000256" key="1">
    <source>
        <dbReference type="ARBA" id="ARBA00010201"/>
    </source>
</evidence>
<evidence type="ECO:0000313" key="3">
    <source>
        <dbReference type="EMBL" id="PQD96726.1"/>
    </source>
</evidence>